<dbReference type="GO" id="GO:0030272">
    <property type="term" value="F:5-formyltetrahydrofolate cyclo-ligase activity"/>
    <property type="evidence" value="ECO:0007669"/>
    <property type="project" value="UniProtKB-EC"/>
</dbReference>
<dbReference type="eggNOG" id="COG0212">
    <property type="taxonomic scope" value="Bacteria"/>
</dbReference>
<evidence type="ECO:0000256" key="2">
    <source>
        <dbReference type="ARBA" id="ARBA00022741"/>
    </source>
</evidence>
<dbReference type="InterPro" id="IPR037171">
    <property type="entry name" value="NagB/RpiA_transferase-like"/>
</dbReference>
<comment type="cofactor">
    <cofactor evidence="5">
        <name>Mg(2+)</name>
        <dbReference type="ChEBI" id="CHEBI:18420"/>
    </cofactor>
</comment>
<dbReference type="PANTHER" id="PTHR23407:SF1">
    <property type="entry name" value="5-FORMYLTETRAHYDROFOLATE CYCLO-LIGASE"/>
    <property type="match status" value="1"/>
</dbReference>
<dbReference type="SUPFAM" id="SSF100950">
    <property type="entry name" value="NagB/RpiA/CoA transferase-like"/>
    <property type="match status" value="1"/>
</dbReference>
<dbReference type="Proteomes" id="UP000002430">
    <property type="component" value="Chromosome"/>
</dbReference>
<dbReference type="PANTHER" id="PTHR23407">
    <property type="entry name" value="ATPASE INHIBITOR/5-FORMYLTETRAHYDROFOLATE CYCLO-LIGASE"/>
    <property type="match status" value="1"/>
</dbReference>
<evidence type="ECO:0000256" key="4">
    <source>
        <dbReference type="PIRSR" id="PIRSR006806-1"/>
    </source>
</evidence>
<keyword evidence="5" id="KW-0479">Metal-binding</keyword>
<keyword evidence="3 4" id="KW-0067">ATP-binding</keyword>
<dbReference type="GO" id="GO:0009396">
    <property type="term" value="P:folic acid-containing compound biosynthetic process"/>
    <property type="evidence" value="ECO:0007669"/>
    <property type="project" value="TreeGrafter"/>
</dbReference>
<dbReference type="GO" id="GO:0035999">
    <property type="term" value="P:tetrahydrofolate interconversion"/>
    <property type="evidence" value="ECO:0007669"/>
    <property type="project" value="TreeGrafter"/>
</dbReference>
<dbReference type="EC" id="6.3.3.2" evidence="5"/>
<organism evidence="6 7">
    <name type="scientific">Lawsonia intracellularis (strain PHE/MN1-00)</name>
    <dbReference type="NCBI Taxonomy" id="363253"/>
    <lineage>
        <taxon>Bacteria</taxon>
        <taxon>Pseudomonadati</taxon>
        <taxon>Thermodesulfobacteriota</taxon>
        <taxon>Desulfovibrionia</taxon>
        <taxon>Desulfovibrionales</taxon>
        <taxon>Desulfovibrionaceae</taxon>
        <taxon>Lawsonia</taxon>
    </lineage>
</organism>
<dbReference type="STRING" id="363253.LI0770"/>
<dbReference type="AlphaFoldDB" id="Q1MQA3"/>
<gene>
    <name evidence="6" type="ordered locus">LI0770</name>
</gene>
<dbReference type="Gene3D" id="3.40.50.10420">
    <property type="entry name" value="NagB/RpiA/CoA transferase-like"/>
    <property type="match status" value="1"/>
</dbReference>
<protein>
    <recommendedName>
        <fullName evidence="5">5-formyltetrahydrofolate cyclo-ligase</fullName>
        <ecNumber evidence="5">6.3.3.2</ecNumber>
    </recommendedName>
</protein>
<reference evidence="6 7" key="1">
    <citation type="submission" date="2005-11" db="EMBL/GenBank/DDBJ databases">
        <title>The complete genome sequence of Lawsonia intracellularis: the causative agent of proliferative enteropathy.</title>
        <authorList>
            <person name="Kaur K."/>
            <person name="Zhang Q."/>
            <person name="Beckler D."/>
            <person name="Munir S."/>
            <person name="Li L."/>
            <person name="Kinsley K."/>
            <person name="Herron L."/>
            <person name="Peterson A."/>
            <person name="May B."/>
            <person name="Singh S."/>
            <person name="Gebhart C."/>
            <person name="Kapur V."/>
        </authorList>
    </citation>
    <scope>NUCLEOTIDE SEQUENCE [LARGE SCALE GENOMIC DNA]</scope>
    <source>
        <strain evidence="6 7">PHE/MN1-00</strain>
    </source>
</reference>
<dbReference type="EMBL" id="AM180252">
    <property type="protein sequence ID" value="CAJ54824.1"/>
    <property type="molecule type" value="Genomic_DNA"/>
</dbReference>
<dbReference type="Pfam" id="PF01812">
    <property type="entry name" value="5-FTHF_cyc-lig"/>
    <property type="match status" value="1"/>
</dbReference>
<dbReference type="KEGG" id="lip:LI0770"/>
<dbReference type="InterPro" id="IPR002698">
    <property type="entry name" value="FTHF_cligase"/>
</dbReference>
<dbReference type="OrthoDB" id="9801938at2"/>
<name>Q1MQA3_LAWIP</name>
<dbReference type="PIRSF" id="PIRSF006806">
    <property type="entry name" value="FTHF_cligase"/>
    <property type="match status" value="1"/>
</dbReference>
<evidence type="ECO:0000256" key="3">
    <source>
        <dbReference type="ARBA" id="ARBA00022840"/>
    </source>
</evidence>
<proteinExistence type="inferred from homology"/>
<dbReference type="GO" id="GO:0046872">
    <property type="term" value="F:metal ion binding"/>
    <property type="evidence" value="ECO:0007669"/>
    <property type="project" value="UniProtKB-KW"/>
</dbReference>
<keyword evidence="2 4" id="KW-0547">Nucleotide-binding</keyword>
<sequence length="193" mass="21859">MYMLDKDFVRNSCIIRRQALSSEEVHSASRIIAAKLFNDDVWRRARSVALYSSIKNEVSTESLLRQAWQEGKQVLLPRCILSGEPELEFALCRGWEELVVGPFGILEPDYKRCIAVSGKNLPELIIVPAVGLTSFGARLGYGKGYYDKLLSKSGWDRIVRVALIYQSQIVEFNPSISDVPMHGYITELGFIWI</sequence>
<evidence type="ECO:0000313" key="7">
    <source>
        <dbReference type="Proteomes" id="UP000002430"/>
    </source>
</evidence>
<dbReference type="InterPro" id="IPR024185">
    <property type="entry name" value="FTHF_cligase-like_sf"/>
</dbReference>
<feature type="binding site" evidence="4">
    <location>
        <begin position="138"/>
        <end position="146"/>
    </location>
    <ligand>
        <name>ATP</name>
        <dbReference type="ChEBI" id="CHEBI:30616"/>
    </ligand>
</feature>
<evidence type="ECO:0000256" key="1">
    <source>
        <dbReference type="ARBA" id="ARBA00010638"/>
    </source>
</evidence>
<accession>Q1MQA3</accession>
<comment type="catalytic activity">
    <reaction evidence="5">
        <text>(6S)-5-formyl-5,6,7,8-tetrahydrofolate + ATP = (6R)-5,10-methenyltetrahydrofolate + ADP + phosphate</text>
        <dbReference type="Rhea" id="RHEA:10488"/>
        <dbReference type="ChEBI" id="CHEBI:30616"/>
        <dbReference type="ChEBI" id="CHEBI:43474"/>
        <dbReference type="ChEBI" id="CHEBI:57455"/>
        <dbReference type="ChEBI" id="CHEBI:57457"/>
        <dbReference type="ChEBI" id="CHEBI:456216"/>
        <dbReference type="EC" id="6.3.3.2"/>
    </reaction>
</comment>
<dbReference type="HOGENOM" id="CLU_066245_2_2_7"/>
<evidence type="ECO:0000256" key="5">
    <source>
        <dbReference type="RuleBase" id="RU361279"/>
    </source>
</evidence>
<keyword evidence="5" id="KW-0460">Magnesium</keyword>
<comment type="similarity">
    <text evidence="1 5">Belongs to the 5-formyltetrahydrofolate cyclo-ligase family.</text>
</comment>
<evidence type="ECO:0000313" key="6">
    <source>
        <dbReference type="EMBL" id="CAJ54824.1"/>
    </source>
</evidence>
<keyword evidence="7" id="KW-1185">Reference proteome</keyword>
<dbReference type="GO" id="GO:0005524">
    <property type="term" value="F:ATP binding"/>
    <property type="evidence" value="ECO:0007669"/>
    <property type="project" value="UniProtKB-KW"/>
</dbReference>
<feature type="binding site" evidence="4">
    <location>
        <begin position="6"/>
        <end position="10"/>
    </location>
    <ligand>
        <name>ATP</name>
        <dbReference type="ChEBI" id="CHEBI:30616"/>
    </ligand>
</feature>
<dbReference type="NCBIfam" id="TIGR02727">
    <property type="entry name" value="MTHFS_bact"/>
    <property type="match status" value="1"/>
</dbReference>
<feature type="binding site" evidence="4">
    <location>
        <position position="57"/>
    </location>
    <ligand>
        <name>substrate</name>
    </ligand>
</feature>